<evidence type="ECO:0000259" key="1">
    <source>
        <dbReference type="Pfam" id="PF09949"/>
    </source>
</evidence>
<feature type="domain" description="Phosphatidate phosphatase APP1 catalytic" evidence="1">
    <location>
        <begin position="208"/>
        <end position="355"/>
    </location>
</feature>
<evidence type="ECO:0000313" key="3">
    <source>
        <dbReference type="Proteomes" id="UP001322138"/>
    </source>
</evidence>
<dbReference type="Pfam" id="PF09949">
    <property type="entry name" value="APP1_cat"/>
    <property type="match status" value="1"/>
</dbReference>
<name>A0ABR0FN16_9PEZI</name>
<dbReference type="PANTHER" id="PTHR28208:SF1">
    <property type="entry name" value="FILAMENT ORGANIZATION PROTEIN APP1-LIKE, PUTATIVE (AFU_ORTHOLOGUE AFUA_1G06650)-RELATED"/>
    <property type="match status" value="1"/>
</dbReference>
<dbReference type="GeneID" id="87895205"/>
<proteinExistence type="predicted"/>
<dbReference type="EMBL" id="JAFFGZ010000004">
    <property type="protein sequence ID" value="KAK4645259.1"/>
    <property type="molecule type" value="Genomic_DNA"/>
</dbReference>
<evidence type="ECO:0000313" key="2">
    <source>
        <dbReference type="EMBL" id="KAK4645259.1"/>
    </source>
</evidence>
<comment type="caution">
    <text evidence="2">The sequence shown here is derived from an EMBL/GenBank/DDBJ whole genome shotgun (WGS) entry which is preliminary data.</text>
</comment>
<organism evidence="2 3">
    <name type="scientific">Podospora bellae-mahoneyi</name>
    <dbReference type="NCBI Taxonomy" id="2093777"/>
    <lineage>
        <taxon>Eukaryota</taxon>
        <taxon>Fungi</taxon>
        <taxon>Dikarya</taxon>
        <taxon>Ascomycota</taxon>
        <taxon>Pezizomycotina</taxon>
        <taxon>Sordariomycetes</taxon>
        <taxon>Sordariomycetidae</taxon>
        <taxon>Sordariales</taxon>
        <taxon>Podosporaceae</taxon>
        <taxon>Podospora</taxon>
    </lineage>
</organism>
<gene>
    <name evidence="2" type="ORF">QC761_200030</name>
</gene>
<protein>
    <recommendedName>
        <fullName evidence="1">Phosphatidate phosphatase APP1 catalytic domain-containing protein</fullName>
    </recommendedName>
</protein>
<dbReference type="InterPro" id="IPR052935">
    <property type="entry name" value="Mg2+_PAP"/>
</dbReference>
<dbReference type="PANTHER" id="PTHR28208">
    <property type="entry name" value="PHOSPHATIDATE PHOSPHATASE APP1"/>
    <property type="match status" value="1"/>
</dbReference>
<keyword evidence="3" id="KW-1185">Reference proteome</keyword>
<dbReference type="Proteomes" id="UP001322138">
    <property type="component" value="Unassembled WGS sequence"/>
</dbReference>
<dbReference type="InterPro" id="IPR019236">
    <property type="entry name" value="APP1_cat"/>
</dbReference>
<accession>A0ABR0FN16</accession>
<reference evidence="2 3" key="1">
    <citation type="journal article" date="2023" name="bioRxiv">
        <title>High-quality genome assemblies of four members of thePodospora anserinaspecies complex.</title>
        <authorList>
            <person name="Ament-Velasquez S.L."/>
            <person name="Vogan A.A."/>
            <person name="Wallerman O."/>
            <person name="Hartmann F."/>
            <person name="Gautier V."/>
            <person name="Silar P."/>
            <person name="Giraud T."/>
            <person name="Johannesson H."/>
        </authorList>
    </citation>
    <scope>NUCLEOTIDE SEQUENCE [LARGE SCALE GENOMIC DNA]</scope>
    <source>
        <strain evidence="2 3">CBS 112042</strain>
    </source>
</reference>
<dbReference type="RefSeq" id="XP_062734235.1">
    <property type="nucleotide sequence ID" value="XM_062875723.1"/>
</dbReference>
<sequence>MSHLRRTPAGTSRGQSIGFEKRTRSECGFDDVESSLAPFGVSASQTHQGNLTKILSYLGSRNPFPAQIGKGDIVWLLDNVAFRAQNGNWHAEFVAAAFDHQASPKLVDLVGDIASRVGLSKGDKEEATIEKRIAPFVMEVLPGRQVNLKFDNATDISLGPGGRNGISSDVRKVTNGQEGAVTVSKAVVPQGVTGMLEMKTVYAEPEGWGVISDVDDTIKVTQTSSPVGILRSTFVSQPTPIQGMPELYAYIQTMVTSSAPWFYLSASPYNLYPFLRKFRDDYFPHGQLILRDSNLMTISGLLSNLTLGTEKYKVDRIEKIHRWLPRRKMILIGDSTQSDPEAYGDACWIKLILIRKVEDIAAVGIHEKNEPQRFEKAFEDLPRELWHVFEDPAECQELIHKTVTAGL</sequence>